<proteinExistence type="predicted"/>
<dbReference type="RefSeq" id="WP_229723018.1">
    <property type="nucleotide sequence ID" value="NZ_BMDC01000001.1"/>
</dbReference>
<name>A0A917IM05_9MICC</name>
<keyword evidence="2" id="KW-1185">Reference proteome</keyword>
<dbReference type="AlphaFoldDB" id="A0A917IM05"/>
<comment type="caution">
    <text evidence="1">The sequence shown here is derived from an EMBL/GenBank/DDBJ whole genome shotgun (WGS) entry which is preliminary data.</text>
</comment>
<reference evidence="1 2" key="1">
    <citation type="journal article" date="2014" name="Int. J. Syst. Evol. Microbiol.">
        <title>Complete genome sequence of Corynebacterium casei LMG S-19264T (=DSM 44701T), isolated from a smear-ripened cheese.</title>
        <authorList>
            <consortium name="US DOE Joint Genome Institute (JGI-PGF)"/>
            <person name="Walter F."/>
            <person name="Albersmeier A."/>
            <person name="Kalinowski J."/>
            <person name="Ruckert C."/>
        </authorList>
    </citation>
    <scope>NUCLEOTIDE SEQUENCE [LARGE SCALE GENOMIC DNA]</scope>
    <source>
        <strain evidence="1 2">CCM 8669</strain>
    </source>
</reference>
<protein>
    <recommendedName>
        <fullName evidence="3">SnoaL-like domain-containing protein</fullName>
    </recommendedName>
</protein>
<gene>
    <name evidence="1" type="ORF">GCM10007359_04660</name>
</gene>
<organism evidence="1 2">
    <name type="scientific">Rothia aerolata</name>
    <dbReference type="NCBI Taxonomy" id="1812262"/>
    <lineage>
        <taxon>Bacteria</taxon>
        <taxon>Bacillati</taxon>
        <taxon>Actinomycetota</taxon>
        <taxon>Actinomycetes</taxon>
        <taxon>Micrococcales</taxon>
        <taxon>Micrococcaceae</taxon>
        <taxon>Rothia</taxon>
    </lineage>
</organism>
<dbReference type="Proteomes" id="UP000600171">
    <property type="component" value="Unassembled WGS sequence"/>
</dbReference>
<sequence length="73" mass="7937">MASQEFTIAPAGVSVPTPGRWEDKAAIREVIDNWVIFSDSGLWGEFTTVWNDGADMSATWKEAPATEFGAGRC</sequence>
<evidence type="ECO:0000313" key="2">
    <source>
        <dbReference type="Proteomes" id="UP000600171"/>
    </source>
</evidence>
<accession>A0A917IM05</accession>
<evidence type="ECO:0008006" key="3">
    <source>
        <dbReference type="Google" id="ProtNLM"/>
    </source>
</evidence>
<dbReference type="EMBL" id="BMDC01000001">
    <property type="protein sequence ID" value="GGH58456.1"/>
    <property type="molecule type" value="Genomic_DNA"/>
</dbReference>
<evidence type="ECO:0000313" key="1">
    <source>
        <dbReference type="EMBL" id="GGH58456.1"/>
    </source>
</evidence>